<reference evidence="1 2" key="1">
    <citation type="submission" date="2023-10" db="EMBL/GenBank/DDBJ databases">
        <title>Psychrosphaera aquimaarina strain SW33 isolated from seawater.</title>
        <authorList>
            <person name="Bayburt H."/>
            <person name="Kim J.M."/>
            <person name="Choi B.J."/>
            <person name="Jeon C.O."/>
        </authorList>
    </citation>
    <scope>NUCLEOTIDE SEQUENCE [LARGE SCALE GENOMIC DNA]</scope>
    <source>
        <strain evidence="1 2">KCTC 52743</strain>
    </source>
</reference>
<evidence type="ECO:0000313" key="1">
    <source>
        <dbReference type="EMBL" id="MDU0112116.1"/>
    </source>
</evidence>
<dbReference type="RefSeq" id="WP_315945923.1">
    <property type="nucleotide sequence ID" value="NZ_JAWCUA010000003.1"/>
</dbReference>
<comment type="caution">
    <text evidence="1">The sequence shown here is derived from an EMBL/GenBank/DDBJ whole genome shotgun (WGS) entry which is preliminary data.</text>
</comment>
<dbReference type="EMBL" id="JAWCUA010000003">
    <property type="protein sequence ID" value="MDU0112116.1"/>
    <property type="molecule type" value="Genomic_DNA"/>
</dbReference>
<name>A0ABU3QXF3_9GAMM</name>
<dbReference type="Proteomes" id="UP001257914">
    <property type="component" value="Unassembled WGS sequence"/>
</dbReference>
<evidence type="ECO:0000313" key="2">
    <source>
        <dbReference type="Proteomes" id="UP001257914"/>
    </source>
</evidence>
<gene>
    <name evidence="1" type="ORF">RT723_03690</name>
</gene>
<keyword evidence="2" id="KW-1185">Reference proteome</keyword>
<proteinExistence type="predicted"/>
<protein>
    <submittedName>
        <fullName evidence="1">Uncharacterized protein</fullName>
    </submittedName>
</protein>
<accession>A0ABU3QXF3</accession>
<sequence>MEDEFREEELILRTKSGLTMVGITEIYTDKFIIFRPEPSNPNDDNADEEDNNEVNILGCKRIFIPYGSIEIAALLD</sequence>
<organism evidence="1 2">
    <name type="scientific">Psychrosphaera aquimarina</name>
    <dbReference type="NCBI Taxonomy" id="2044854"/>
    <lineage>
        <taxon>Bacteria</taxon>
        <taxon>Pseudomonadati</taxon>
        <taxon>Pseudomonadota</taxon>
        <taxon>Gammaproteobacteria</taxon>
        <taxon>Alteromonadales</taxon>
        <taxon>Pseudoalteromonadaceae</taxon>
        <taxon>Psychrosphaera</taxon>
    </lineage>
</organism>